<dbReference type="Proteomes" id="UP000309215">
    <property type="component" value="Unassembled WGS sequence"/>
</dbReference>
<dbReference type="EMBL" id="SSMQ01000050">
    <property type="protein sequence ID" value="TKD00097.1"/>
    <property type="molecule type" value="Genomic_DNA"/>
</dbReference>
<gene>
    <name evidence="1" type="ORF">E8A74_35680</name>
</gene>
<dbReference type="AlphaFoldDB" id="A0A4U1J0N4"/>
<evidence type="ECO:0000313" key="1">
    <source>
        <dbReference type="EMBL" id="TKD00097.1"/>
    </source>
</evidence>
<name>A0A4U1J0N4_9BACT</name>
<evidence type="ECO:0000313" key="2">
    <source>
        <dbReference type="Proteomes" id="UP000309215"/>
    </source>
</evidence>
<organism evidence="1 2">
    <name type="scientific">Polyangium fumosum</name>
    <dbReference type="NCBI Taxonomy" id="889272"/>
    <lineage>
        <taxon>Bacteria</taxon>
        <taxon>Pseudomonadati</taxon>
        <taxon>Myxococcota</taxon>
        <taxon>Polyangia</taxon>
        <taxon>Polyangiales</taxon>
        <taxon>Polyangiaceae</taxon>
        <taxon>Polyangium</taxon>
    </lineage>
</organism>
<sequence>MRHLNLGDLLLVLRNLSTERKDDLLLSGTGIVYAKMLAKQQAQIEALPEAMRGGRPLAQQLGDKDDEHDGYGEAIYYLTEALLRLPTAPAALKEAAQGVRDAFVPRLSTLRASYADEAAAASRKRHALDTRNAELQSIRVPFPVGATLYDWASSFVEAGEGLDKLLHNRSLVGNDGLSAPAIKVRAVTLGLLSRFRAALVDEIEAEPALPRDLEARVFGYLDDLQAMREQAAAARAKKPEPAAGEG</sequence>
<keyword evidence="2" id="KW-1185">Reference proteome</keyword>
<accession>A0A4U1J0N4</accession>
<dbReference type="OrthoDB" id="5509863at2"/>
<proteinExistence type="predicted"/>
<dbReference type="RefSeq" id="WP_136933564.1">
    <property type="nucleotide sequence ID" value="NZ_SSMQ01000050.1"/>
</dbReference>
<reference evidence="1 2" key="1">
    <citation type="submission" date="2019-04" db="EMBL/GenBank/DDBJ databases">
        <authorList>
            <person name="Li Y."/>
            <person name="Wang J."/>
        </authorList>
    </citation>
    <scope>NUCLEOTIDE SEQUENCE [LARGE SCALE GENOMIC DNA]</scope>
    <source>
        <strain evidence="1 2">DSM 14668</strain>
    </source>
</reference>
<protein>
    <submittedName>
        <fullName evidence="1">Uncharacterized protein</fullName>
    </submittedName>
</protein>
<comment type="caution">
    <text evidence="1">The sequence shown here is derived from an EMBL/GenBank/DDBJ whole genome shotgun (WGS) entry which is preliminary data.</text>
</comment>